<evidence type="ECO:0000256" key="1">
    <source>
        <dbReference type="SAM" id="MobiDB-lite"/>
    </source>
</evidence>
<evidence type="ECO:0000313" key="4">
    <source>
        <dbReference type="Proteomes" id="UP000008221"/>
    </source>
</evidence>
<gene>
    <name evidence="3" type="ordered locus">Acel_0487</name>
</gene>
<dbReference type="EMBL" id="CP000481">
    <property type="protein sequence ID" value="ABK52260.1"/>
    <property type="molecule type" value="Genomic_DNA"/>
</dbReference>
<dbReference type="KEGG" id="ace:Acel_0487"/>
<organism evidence="3 4">
    <name type="scientific">Acidothermus cellulolyticus (strain ATCC 43068 / DSM 8971 / 11B)</name>
    <dbReference type="NCBI Taxonomy" id="351607"/>
    <lineage>
        <taxon>Bacteria</taxon>
        <taxon>Bacillati</taxon>
        <taxon>Actinomycetota</taxon>
        <taxon>Actinomycetes</taxon>
        <taxon>Acidothermales</taxon>
        <taxon>Acidothermaceae</taxon>
        <taxon>Acidothermus</taxon>
    </lineage>
</organism>
<dbReference type="HOGENOM" id="CLU_101753_0_0_11"/>
<dbReference type="STRING" id="351607.Acel_0487"/>
<dbReference type="InParanoid" id="A0LS50"/>
<evidence type="ECO:0000313" key="3">
    <source>
        <dbReference type="EMBL" id="ABK52260.1"/>
    </source>
</evidence>
<name>A0LS50_ACIC1</name>
<keyword evidence="2" id="KW-0732">Signal</keyword>
<dbReference type="PROSITE" id="PS51257">
    <property type="entry name" value="PROKAR_LIPOPROTEIN"/>
    <property type="match status" value="1"/>
</dbReference>
<feature type="region of interest" description="Disordered" evidence="1">
    <location>
        <begin position="33"/>
        <end position="62"/>
    </location>
</feature>
<accession>A0LS50</accession>
<dbReference type="Proteomes" id="UP000008221">
    <property type="component" value="Chromosome"/>
</dbReference>
<reference evidence="3 4" key="1">
    <citation type="journal article" date="2009" name="Genome Res.">
        <title>Complete genome of the cellulolytic thermophile Acidothermus cellulolyticus 11B provides insights into its ecophysiological and evolutionary adaptations.</title>
        <authorList>
            <person name="Barabote R.D."/>
            <person name="Xie G."/>
            <person name="Leu D.H."/>
            <person name="Normand P."/>
            <person name="Necsulea A."/>
            <person name="Daubin V."/>
            <person name="Medigue C."/>
            <person name="Adney W.S."/>
            <person name="Xu X.C."/>
            <person name="Lapidus A."/>
            <person name="Parales R.E."/>
            <person name="Detter C."/>
            <person name="Pujic P."/>
            <person name="Bruce D."/>
            <person name="Lavire C."/>
            <person name="Challacombe J.F."/>
            <person name="Brettin T.S."/>
            <person name="Berry A.M."/>
        </authorList>
    </citation>
    <scope>NUCLEOTIDE SEQUENCE [LARGE SCALE GENOMIC DNA]</scope>
    <source>
        <strain evidence="4">ATCC 43068 / DSM 8971 / 11B</strain>
    </source>
</reference>
<evidence type="ECO:0000256" key="2">
    <source>
        <dbReference type="SAM" id="SignalP"/>
    </source>
</evidence>
<feature type="chain" id="PRO_5002626453" evidence="2">
    <location>
        <begin position="38"/>
        <end position="231"/>
    </location>
</feature>
<dbReference type="AlphaFoldDB" id="A0LS50"/>
<keyword evidence="4" id="KW-1185">Reference proteome</keyword>
<sequence>MRFQPRSVRRGVGRPLAGLLVLVAAVTAACSSGNTSASSTTTPSAPVSAAPSSASTSPSGSTSAAVALSTAMPPWPIPADAAPYIAAAGLVASSEEHVDVHYHAHLDILVNGHAVPVPAGIGFIVQGGQVTGLTSLHTHDTSGVVHIESPKNVPFTLGQFFTEWGVALGPGRLGGLTDNASQVLRVFVDGQPFTGNPATIVFRPHQEIALWYGARNAPANVPARYDFPAGE</sequence>
<dbReference type="OrthoDB" id="8988083at2"/>
<proteinExistence type="predicted"/>
<dbReference type="eggNOG" id="ENOG5032TTR">
    <property type="taxonomic scope" value="Bacteria"/>
</dbReference>
<protein>
    <submittedName>
        <fullName evidence="3">Uncharacterized protein</fullName>
    </submittedName>
</protein>
<feature type="signal peptide" evidence="2">
    <location>
        <begin position="1"/>
        <end position="37"/>
    </location>
</feature>